<reference evidence="2 3" key="1">
    <citation type="submission" date="2016-07" db="EMBL/GenBank/DDBJ databases">
        <title>Draft genome of the white-rot fungus Obba rivulosa 3A-2.</title>
        <authorList>
            <consortium name="DOE Joint Genome Institute"/>
            <person name="Miettinen O."/>
            <person name="Riley R."/>
            <person name="Acob R."/>
            <person name="Barry K."/>
            <person name="Cullen D."/>
            <person name="De Vries R."/>
            <person name="Hainaut M."/>
            <person name="Hatakka A."/>
            <person name="Henrissat B."/>
            <person name="Hilden K."/>
            <person name="Kuo R."/>
            <person name="Labutti K."/>
            <person name="Lipzen A."/>
            <person name="Makela M.R."/>
            <person name="Sandor L."/>
            <person name="Spatafora J.W."/>
            <person name="Grigoriev I.V."/>
            <person name="Hibbett D.S."/>
        </authorList>
    </citation>
    <scope>NUCLEOTIDE SEQUENCE [LARGE SCALE GENOMIC DNA]</scope>
    <source>
        <strain evidence="2 3">3A-2</strain>
    </source>
</reference>
<feature type="compositionally biased region" description="Basic and acidic residues" evidence="1">
    <location>
        <begin position="55"/>
        <end position="64"/>
    </location>
</feature>
<organism evidence="2 3">
    <name type="scientific">Obba rivulosa</name>
    <dbReference type="NCBI Taxonomy" id="1052685"/>
    <lineage>
        <taxon>Eukaryota</taxon>
        <taxon>Fungi</taxon>
        <taxon>Dikarya</taxon>
        <taxon>Basidiomycota</taxon>
        <taxon>Agaricomycotina</taxon>
        <taxon>Agaricomycetes</taxon>
        <taxon>Polyporales</taxon>
        <taxon>Gelatoporiaceae</taxon>
        <taxon>Obba</taxon>
    </lineage>
</organism>
<dbReference type="OrthoDB" id="67445at2759"/>
<dbReference type="AlphaFoldDB" id="A0A8E2DG09"/>
<name>A0A8E2DG09_9APHY</name>
<keyword evidence="3" id="KW-1185">Reference proteome</keyword>
<feature type="region of interest" description="Disordered" evidence="1">
    <location>
        <begin position="55"/>
        <end position="87"/>
    </location>
</feature>
<dbReference type="Proteomes" id="UP000250043">
    <property type="component" value="Unassembled WGS sequence"/>
</dbReference>
<evidence type="ECO:0000313" key="2">
    <source>
        <dbReference type="EMBL" id="OCH84354.1"/>
    </source>
</evidence>
<dbReference type="EMBL" id="KV722685">
    <property type="protein sequence ID" value="OCH84354.1"/>
    <property type="molecule type" value="Genomic_DNA"/>
</dbReference>
<evidence type="ECO:0000256" key="1">
    <source>
        <dbReference type="SAM" id="MobiDB-lite"/>
    </source>
</evidence>
<gene>
    <name evidence="2" type="ORF">OBBRIDRAFT_891846</name>
</gene>
<accession>A0A8E2DG09</accession>
<proteinExistence type="predicted"/>
<sequence>MTSAQLTTYTPARPELWLRLEKYDFHGLSYAYILGAVYHHLQNVRIASRVGRDRGGALAGHDDGADGAEQAAGATRSGMVDPPLVFQ</sequence>
<evidence type="ECO:0000313" key="3">
    <source>
        <dbReference type="Proteomes" id="UP000250043"/>
    </source>
</evidence>
<protein>
    <submittedName>
        <fullName evidence="2">Uncharacterized protein</fullName>
    </submittedName>
</protein>